<evidence type="ECO:0000313" key="1">
    <source>
        <dbReference type="EMBL" id="OGE89747.1"/>
    </source>
</evidence>
<gene>
    <name evidence="1" type="ORF">A2722_03615</name>
</gene>
<protein>
    <submittedName>
        <fullName evidence="1">Uncharacterized protein</fullName>
    </submittedName>
</protein>
<reference evidence="1 2" key="1">
    <citation type="journal article" date="2016" name="Nat. Commun.">
        <title>Thousands of microbial genomes shed light on interconnected biogeochemical processes in an aquifer system.</title>
        <authorList>
            <person name="Anantharaman K."/>
            <person name="Brown C.T."/>
            <person name="Hug L.A."/>
            <person name="Sharon I."/>
            <person name="Castelle C.J."/>
            <person name="Probst A.J."/>
            <person name="Thomas B.C."/>
            <person name="Singh A."/>
            <person name="Wilkins M.J."/>
            <person name="Karaoz U."/>
            <person name="Brodie E.L."/>
            <person name="Williams K.H."/>
            <person name="Hubbard S.S."/>
            <person name="Banfield J.F."/>
        </authorList>
    </citation>
    <scope>NUCLEOTIDE SEQUENCE [LARGE SCALE GENOMIC DNA]</scope>
</reference>
<sequence>MVELVTIRTPRGNLAQLLSTGTDPNSGQLLPAFTRLLAKGVITRGGIEQFVQNLCEHLSDDHPELSMRFIAGPKTRFSAEGHAVSLPNTLTLDFSKTVAELDRRAKHFGKIADYLAQAGWQIIPVALSLRLEEVEEKASETGARWGSLPAQSLMSLPCSTLPM</sequence>
<organism evidence="1 2">
    <name type="scientific">Candidatus Doudnabacteria bacterium RIFCSPHIGHO2_01_FULL_50_11</name>
    <dbReference type="NCBI Taxonomy" id="1817828"/>
    <lineage>
        <taxon>Bacteria</taxon>
        <taxon>Candidatus Doudnaibacteriota</taxon>
    </lineage>
</organism>
<evidence type="ECO:0000313" key="2">
    <source>
        <dbReference type="Proteomes" id="UP000178377"/>
    </source>
</evidence>
<proteinExistence type="predicted"/>
<name>A0A1F5PIQ7_9BACT</name>
<dbReference type="STRING" id="1817828.A2722_03615"/>
<accession>A0A1F5PIQ7</accession>
<dbReference type="Proteomes" id="UP000178377">
    <property type="component" value="Unassembled WGS sequence"/>
</dbReference>
<dbReference type="EMBL" id="MFEO01000017">
    <property type="protein sequence ID" value="OGE89747.1"/>
    <property type="molecule type" value="Genomic_DNA"/>
</dbReference>
<dbReference type="AlphaFoldDB" id="A0A1F5PIQ7"/>
<comment type="caution">
    <text evidence="1">The sequence shown here is derived from an EMBL/GenBank/DDBJ whole genome shotgun (WGS) entry which is preliminary data.</text>
</comment>